<keyword evidence="8 9" id="KW-0961">Cell wall biogenesis/degradation</keyword>
<gene>
    <name evidence="11" type="ORF">IZ6_24130</name>
</gene>
<dbReference type="GO" id="GO:0071972">
    <property type="term" value="F:peptidoglycan L,D-transpeptidase activity"/>
    <property type="evidence" value="ECO:0007669"/>
    <property type="project" value="TreeGrafter"/>
</dbReference>
<evidence type="ECO:0000256" key="6">
    <source>
        <dbReference type="ARBA" id="ARBA00022960"/>
    </source>
</evidence>
<comment type="pathway">
    <text evidence="1 9">Cell wall biogenesis; peptidoglycan biosynthesis.</text>
</comment>
<comment type="similarity">
    <text evidence="2">Belongs to the YkuD family.</text>
</comment>
<keyword evidence="12" id="KW-1185">Reference proteome</keyword>
<feature type="active site" description="Nucleophile" evidence="9">
    <location>
        <position position="198"/>
    </location>
</feature>
<keyword evidence="5" id="KW-0378">Hydrolase</keyword>
<organism evidence="11 12">
    <name type="scientific">Terrihabitans soli</name>
    <dbReference type="NCBI Taxonomy" id="708113"/>
    <lineage>
        <taxon>Bacteria</taxon>
        <taxon>Pseudomonadati</taxon>
        <taxon>Pseudomonadota</taxon>
        <taxon>Alphaproteobacteria</taxon>
        <taxon>Hyphomicrobiales</taxon>
        <taxon>Terrihabitans</taxon>
    </lineage>
</organism>
<dbReference type="InterPro" id="IPR050979">
    <property type="entry name" value="LD-transpeptidase"/>
</dbReference>
<dbReference type="EMBL" id="AP023361">
    <property type="protein sequence ID" value="BCJ91678.1"/>
    <property type="molecule type" value="Genomic_DNA"/>
</dbReference>
<dbReference type="UniPathway" id="UPA00219"/>
<evidence type="ECO:0000256" key="2">
    <source>
        <dbReference type="ARBA" id="ARBA00005992"/>
    </source>
</evidence>
<keyword evidence="3" id="KW-0328">Glycosyltransferase</keyword>
<dbReference type="CDD" id="cd16913">
    <property type="entry name" value="YkuD_like"/>
    <property type="match status" value="1"/>
</dbReference>
<proteinExistence type="inferred from homology"/>
<dbReference type="Proteomes" id="UP000515317">
    <property type="component" value="Chromosome"/>
</dbReference>
<evidence type="ECO:0000256" key="5">
    <source>
        <dbReference type="ARBA" id="ARBA00022801"/>
    </source>
</evidence>
<evidence type="ECO:0000256" key="3">
    <source>
        <dbReference type="ARBA" id="ARBA00022676"/>
    </source>
</evidence>
<keyword evidence="7 9" id="KW-0573">Peptidoglycan synthesis</keyword>
<evidence type="ECO:0000259" key="10">
    <source>
        <dbReference type="PROSITE" id="PS52029"/>
    </source>
</evidence>
<keyword evidence="4" id="KW-0808">Transferase</keyword>
<dbReference type="GO" id="GO:0008360">
    <property type="term" value="P:regulation of cell shape"/>
    <property type="evidence" value="ECO:0007669"/>
    <property type="project" value="UniProtKB-UniRule"/>
</dbReference>
<feature type="domain" description="L,D-TPase catalytic" evidence="10">
    <location>
        <begin position="86"/>
        <end position="222"/>
    </location>
</feature>
<protein>
    <submittedName>
        <fullName evidence="11">L,D-transpeptidase</fullName>
    </submittedName>
</protein>
<evidence type="ECO:0000256" key="9">
    <source>
        <dbReference type="PROSITE-ProRule" id="PRU01373"/>
    </source>
</evidence>
<dbReference type="PANTHER" id="PTHR30582">
    <property type="entry name" value="L,D-TRANSPEPTIDASE"/>
    <property type="match status" value="1"/>
</dbReference>
<dbReference type="PROSITE" id="PS51318">
    <property type="entry name" value="TAT"/>
    <property type="match status" value="1"/>
</dbReference>
<name>A0A6S6QYM1_9HYPH</name>
<evidence type="ECO:0000256" key="4">
    <source>
        <dbReference type="ARBA" id="ARBA00022679"/>
    </source>
</evidence>
<dbReference type="RefSeq" id="WP_222875305.1">
    <property type="nucleotide sequence ID" value="NZ_AP023361.1"/>
</dbReference>
<dbReference type="GO" id="GO:0016757">
    <property type="term" value="F:glycosyltransferase activity"/>
    <property type="evidence" value="ECO:0007669"/>
    <property type="project" value="UniProtKB-KW"/>
</dbReference>
<dbReference type="GO" id="GO:0071555">
    <property type="term" value="P:cell wall organization"/>
    <property type="evidence" value="ECO:0007669"/>
    <property type="project" value="UniProtKB-UniRule"/>
</dbReference>
<dbReference type="InterPro" id="IPR006311">
    <property type="entry name" value="TAT_signal"/>
</dbReference>
<dbReference type="FunFam" id="2.40.440.10:FF:000002">
    <property type="entry name" value="L,D-transpeptidase ErfK/SrfK"/>
    <property type="match status" value="1"/>
</dbReference>
<evidence type="ECO:0000256" key="8">
    <source>
        <dbReference type="ARBA" id="ARBA00023316"/>
    </source>
</evidence>
<dbReference type="InterPro" id="IPR038063">
    <property type="entry name" value="Transpep_catalytic_dom"/>
</dbReference>
<sequence>MTDIDSVSRISRRAFVAGLPLFLAACQTAGGGRGAVVASTPMNTPAVDGYGAITTEPFPIAAVNTKGIDPRFMRQLVANPTGERGGIIVVDTQSKFLYLTLDRRTAMRYGVGVGRDGFAWSGRAIIDRKQEWPKWHPPKEMMERDPEAAKWPEGMPGGIGNPLGPRALYLAQDGKDTYFRIHGTTQPKSIGQAMSSGCIRMFNQDIIDLYNRVPIGTEVVVSQTGVAV</sequence>
<dbReference type="InterPro" id="IPR005490">
    <property type="entry name" value="LD_TPept_cat_dom"/>
</dbReference>
<evidence type="ECO:0000313" key="11">
    <source>
        <dbReference type="EMBL" id="BCJ91678.1"/>
    </source>
</evidence>
<dbReference type="GO" id="GO:0018104">
    <property type="term" value="P:peptidoglycan-protein cross-linking"/>
    <property type="evidence" value="ECO:0007669"/>
    <property type="project" value="TreeGrafter"/>
</dbReference>
<evidence type="ECO:0000256" key="1">
    <source>
        <dbReference type="ARBA" id="ARBA00004752"/>
    </source>
</evidence>
<feature type="active site" description="Proton donor/acceptor" evidence="9">
    <location>
        <position position="182"/>
    </location>
</feature>
<evidence type="ECO:0000313" key="12">
    <source>
        <dbReference type="Proteomes" id="UP000515317"/>
    </source>
</evidence>
<dbReference type="Pfam" id="PF03734">
    <property type="entry name" value="YkuD"/>
    <property type="match status" value="1"/>
</dbReference>
<dbReference type="Gene3D" id="2.40.440.10">
    <property type="entry name" value="L,D-transpeptidase catalytic domain-like"/>
    <property type="match status" value="1"/>
</dbReference>
<dbReference type="AlphaFoldDB" id="A0A6S6QYM1"/>
<keyword evidence="6 9" id="KW-0133">Cell shape</keyword>
<dbReference type="PANTHER" id="PTHR30582:SF24">
    <property type="entry name" value="L,D-TRANSPEPTIDASE ERFK_SRFK-RELATED"/>
    <property type="match status" value="1"/>
</dbReference>
<reference evidence="11 12" key="1">
    <citation type="submission" date="2020-08" db="EMBL/GenBank/DDBJ databases">
        <title>Genome sequence of Rhizobiales bacterium strain IZ6.</title>
        <authorList>
            <person name="Nakai R."/>
            <person name="Naganuma T."/>
        </authorList>
    </citation>
    <scope>NUCLEOTIDE SEQUENCE [LARGE SCALE GENOMIC DNA]</scope>
    <source>
        <strain evidence="11 12">IZ6</strain>
    </source>
</reference>
<accession>A0A6S6QYM1</accession>
<dbReference type="KEGG" id="tso:IZ6_24130"/>
<dbReference type="GO" id="GO:0005576">
    <property type="term" value="C:extracellular region"/>
    <property type="evidence" value="ECO:0007669"/>
    <property type="project" value="TreeGrafter"/>
</dbReference>
<dbReference type="SUPFAM" id="SSF141523">
    <property type="entry name" value="L,D-transpeptidase catalytic domain-like"/>
    <property type="match status" value="1"/>
</dbReference>
<dbReference type="PROSITE" id="PS52029">
    <property type="entry name" value="LD_TPASE"/>
    <property type="match status" value="1"/>
</dbReference>
<evidence type="ECO:0000256" key="7">
    <source>
        <dbReference type="ARBA" id="ARBA00022984"/>
    </source>
</evidence>